<dbReference type="InterPro" id="IPR000014">
    <property type="entry name" value="PAS"/>
</dbReference>
<name>A0A4D6HKF7_9EURY</name>
<dbReference type="Gene3D" id="3.40.50.2300">
    <property type="match status" value="1"/>
</dbReference>
<dbReference type="CDD" id="cd00130">
    <property type="entry name" value="PAS"/>
    <property type="match status" value="1"/>
</dbReference>
<dbReference type="Proteomes" id="UP000296822">
    <property type="component" value="Chromosome"/>
</dbReference>
<dbReference type="Gene3D" id="3.30.450.20">
    <property type="entry name" value="PAS domain"/>
    <property type="match status" value="1"/>
</dbReference>
<accession>A0A4D6HKF7</accession>
<dbReference type="SUPFAM" id="SSF52172">
    <property type="entry name" value="CheY-like"/>
    <property type="match status" value="1"/>
</dbReference>
<evidence type="ECO:0000313" key="3">
    <source>
        <dbReference type="Proteomes" id="UP000296822"/>
    </source>
</evidence>
<dbReference type="InterPro" id="IPR035965">
    <property type="entry name" value="PAS-like_dom_sf"/>
</dbReference>
<dbReference type="SMART" id="SM00091">
    <property type="entry name" value="PAS"/>
    <property type="match status" value="1"/>
</dbReference>
<dbReference type="RefSeq" id="WP_006066054.1">
    <property type="nucleotide sequence ID" value="NZ_CP031305.1"/>
</dbReference>
<dbReference type="AlphaFoldDB" id="A0A4D6HKF7"/>
<dbReference type="KEGG" id="nbg:DV706_05820"/>
<dbReference type="InterPro" id="IPR011006">
    <property type="entry name" value="CheY-like_superfamily"/>
</dbReference>
<evidence type="ECO:0000313" key="2">
    <source>
        <dbReference type="EMBL" id="QCC54051.1"/>
    </source>
</evidence>
<evidence type="ECO:0000259" key="1">
    <source>
        <dbReference type="PROSITE" id="PS50112"/>
    </source>
</evidence>
<gene>
    <name evidence="2" type="ORF">DV706_05820</name>
</gene>
<reference evidence="2 3" key="1">
    <citation type="journal article" date="2019" name="Nat. Commun.">
        <title>A new type of DNA phosphorothioation-based antiviral system in archaea.</title>
        <authorList>
            <person name="Xiong L."/>
            <person name="Liu S."/>
            <person name="Chen S."/>
            <person name="Xiao Y."/>
            <person name="Zhu B."/>
            <person name="Gao Y."/>
            <person name="Zhang Y."/>
            <person name="Chen B."/>
            <person name="Luo J."/>
            <person name="Deng Z."/>
            <person name="Chen X."/>
            <person name="Wang L."/>
            <person name="Chen S."/>
        </authorList>
    </citation>
    <scope>NUCLEOTIDE SEQUENCE [LARGE SCALE GENOMIC DNA]</scope>
    <source>
        <strain evidence="2 3">JCM 10635</strain>
    </source>
</reference>
<dbReference type="EMBL" id="CP031305">
    <property type="protein sequence ID" value="QCC54051.1"/>
    <property type="molecule type" value="Genomic_DNA"/>
</dbReference>
<dbReference type="SUPFAM" id="SSF55785">
    <property type="entry name" value="PYP-like sensor domain (PAS domain)"/>
    <property type="match status" value="1"/>
</dbReference>
<feature type="domain" description="PAS" evidence="1">
    <location>
        <begin position="155"/>
        <end position="191"/>
    </location>
</feature>
<dbReference type="Pfam" id="PF13426">
    <property type="entry name" value="PAS_9"/>
    <property type="match status" value="1"/>
</dbReference>
<dbReference type="GeneID" id="39850760"/>
<organism evidence="2 3">
    <name type="scientific">Natronorubrum bangense</name>
    <dbReference type="NCBI Taxonomy" id="61858"/>
    <lineage>
        <taxon>Archaea</taxon>
        <taxon>Methanobacteriati</taxon>
        <taxon>Methanobacteriota</taxon>
        <taxon>Stenosarchaea group</taxon>
        <taxon>Halobacteria</taxon>
        <taxon>Halobacteriales</taxon>
        <taxon>Natrialbaceae</taxon>
        <taxon>Natronorubrum</taxon>
    </lineage>
</organism>
<dbReference type="NCBIfam" id="TIGR00229">
    <property type="entry name" value="sensory_box"/>
    <property type="match status" value="1"/>
</dbReference>
<protein>
    <submittedName>
        <fullName evidence="2">PAS domain-containing protein</fullName>
    </submittedName>
</protein>
<dbReference type="PROSITE" id="PS50112">
    <property type="entry name" value="PAS"/>
    <property type="match status" value="1"/>
</dbReference>
<proteinExistence type="predicted"/>
<sequence>MTVPPLQTVVRTSSSASDSITALVVADDRQYRTQVETTLEDDALTVRTATSLPDALGALDDIDCLVSDCPTARDETVDDFLERVRQRAPNLPVLLLLDQLADPAAAIDRVQSSQWVDYMIQGHSTTAVERLRHRIRTLVERRRLESLSQRSLASVELANDAIATAAPDGDLEFANRSYAVQFGYDRDELVGTAWQALFTADSVERLETAAIPTVADGWRWTGSCTGQRKTGETFPVSIRLGSLEDDSLVFIVETVPTDADKELS</sequence>